<proteinExistence type="predicted"/>
<name>A0A7J6GGJ1_CANSA</name>
<reference evidence="1 2" key="1">
    <citation type="journal article" date="2020" name="bioRxiv">
        <title>Sequence and annotation of 42 cannabis genomes reveals extensive copy number variation in cannabinoid synthesis and pathogen resistance genes.</title>
        <authorList>
            <person name="Mckernan K.J."/>
            <person name="Helbert Y."/>
            <person name="Kane L.T."/>
            <person name="Ebling H."/>
            <person name="Zhang L."/>
            <person name="Liu B."/>
            <person name="Eaton Z."/>
            <person name="Mclaughlin S."/>
            <person name="Kingan S."/>
            <person name="Baybayan P."/>
            <person name="Concepcion G."/>
            <person name="Jordan M."/>
            <person name="Riva A."/>
            <person name="Barbazuk W."/>
            <person name="Harkins T."/>
        </authorList>
    </citation>
    <scope>NUCLEOTIDE SEQUENCE [LARGE SCALE GENOMIC DNA]</scope>
    <source>
        <strain evidence="2">cv. Jamaican Lion 4</strain>
        <tissue evidence="1">Leaf</tissue>
    </source>
</reference>
<dbReference type="EMBL" id="JAATIP010000057">
    <property type="protein sequence ID" value="KAF4382081.1"/>
    <property type="molecule type" value="Genomic_DNA"/>
</dbReference>
<sequence length="76" mass="8147">MGPSSNPPLYISPANLFASSSFPSTHQPLISTSQIRSSGKNSFAKFFTIFSAWLANPFSQSFSTTNLSDSLSLLSP</sequence>
<dbReference type="AlphaFoldDB" id="A0A7J6GGJ1"/>
<evidence type="ECO:0000313" key="2">
    <source>
        <dbReference type="Proteomes" id="UP000525078"/>
    </source>
</evidence>
<evidence type="ECO:0000313" key="1">
    <source>
        <dbReference type="EMBL" id="KAF4382081.1"/>
    </source>
</evidence>
<dbReference type="Proteomes" id="UP000525078">
    <property type="component" value="Unassembled WGS sequence"/>
</dbReference>
<protein>
    <submittedName>
        <fullName evidence="1">Uncharacterized protein</fullName>
    </submittedName>
</protein>
<gene>
    <name evidence="1" type="ORF">F8388_001226</name>
</gene>
<comment type="caution">
    <text evidence="1">The sequence shown here is derived from an EMBL/GenBank/DDBJ whole genome shotgun (WGS) entry which is preliminary data.</text>
</comment>
<organism evidence="1 2">
    <name type="scientific">Cannabis sativa</name>
    <name type="common">Hemp</name>
    <name type="synonym">Marijuana</name>
    <dbReference type="NCBI Taxonomy" id="3483"/>
    <lineage>
        <taxon>Eukaryota</taxon>
        <taxon>Viridiplantae</taxon>
        <taxon>Streptophyta</taxon>
        <taxon>Embryophyta</taxon>
        <taxon>Tracheophyta</taxon>
        <taxon>Spermatophyta</taxon>
        <taxon>Magnoliopsida</taxon>
        <taxon>eudicotyledons</taxon>
        <taxon>Gunneridae</taxon>
        <taxon>Pentapetalae</taxon>
        <taxon>rosids</taxon>
        <taxon>fabids</taxon>
        <taxon>Rosales</taxon>
        <taxon>Cannabaceae</taxon>
        <taxon>Cannabis</taxon>
    </lineage>
</organism>
<accession>A0A7J6GGJ1</accession>